<dbReference type="Proteomes" id="UP001632038">
    <property type="component" value="Unassembled WGS sequence"/>
</dbReference>
<sequence>MTREAYFTSKTLTSIEVVQKNAKLYFDPYDASVLVDCPTIARYPLKKYSKNLVVFDKDNIEYIMNLSACVSGGEIRSYCINTGWPIFLKLHNLKEGDELTFYRFRETGCFKLKYYYVLKYFRKPPDVFDQCRSIKPSDEAVLKDKQNRLAEIKVPCKRTHNTTSPSKKKLELKKRGRPESTCNGKKKNAHEPGSRALKSGTFCLSRTLSTKYGLADQGNPKLYFDTNEAWLLTHSALILENCSFGTILMNILVCDEDNRQYDMVLLCFKSGDGETIYTLDGGWQRFVKLHNLKAGDKIIIYRIQDKSVYGESYYIRYTRSRQAGCVRPEMNGKGNK</sequence>
<dbReference type="InterPro" id="IPR015300">
    <property type="entry name" value="DNA-bd_pseudobarrel_sf"/>
</dbReference>
<evidence type="ECO:0000313" key="8">
    <source>
        <dbReference type="Proteomes" id="UP001632038"/>
    </source>
</evidence>
<evidence type="ECO:0000256" key="5">
    <source>
        <dbReference type="ARBA" id="ARBA00023242"/>
    </source>
</evidence>
<gene>
    <name evidence="7" type="ORF">CASFOL_005705</name>
</gene>
<dbReference type="InterPro" id="IPR044800">
    <property type="entry name" value="LEC2-like"/>
</dbReference>
<feature type="region of interest" description="Disordered" evidence="6">
    <location>
        <begin position="158"/>
        <end position="194"/>
    </location>
</feature>
<reference evidence="8" key="1">
    <citation type="journal article" date="2024" name="IScience">
        <title>Strigolactones Initiate the Formation of Haustorium-like Structures in Castilleja.</title>
        <authorList>
            <person name="Buerger M."/>
            <person name="Peterson D."/>
            <person name="Chory J."/>
        </authorList>
    </citation>
    <scope>NUCLEOTIDE SEQUENCE [LARGE SCALE GENOMIC DNA]</scope>
</reference>
<dbReference type="GO" id="GO:0003677">
    <property type="term" value="F:DNA binding"/>
    <property type="evidence" value="ECO:0007669"/>
    <property type="project" value="UniProtKB-KW"/>
</dbReference>
<name>A0ABD3E4S3_9LAMI</name>
<proteinExistence type="predicted"/>
<accession>A0ABD3E4S3</accession>
<keyword evidence="3" id="KW-0238">DNA-binding</keyword>
<evidence type="ECO:0000256" key="2">
    <source>
        <dbReference type="ARBA" id="ARBA00023015"/>
    </source>
</evidence>
<dbReference type="InterPro" id="IPR003340">
    <property type="entry name" value="B3_DNA-bd"/>
</dbReference>
<dbReference type="PANTHER" id="PTHR31140">
    <property type="entry name" value="B3 DOMAIN-CONTAINING TRANSCRIPTION FACTOR ABI3"/>
    <property type="match status" value="1"/>
</dbReference>
<comment type="subcellular location">
    <subcellularLocation>
        <location evidence="1">Nucleus</location>
    </subcellularLocation>
</comment>
<dbReference type="SUPFAM" id="SSF101936">
    <property type="entry name" value="DNA-binding pseudobarrel domain"/>
    <property type="match status" value="2"/>
</dbReference>
<organism evidence="7 8">
    <name type="scientific">Castilleja foliolosa</name>
    <dbReference type="NCBI Taxonomy" id="1961234"/>
    <lineage>
        <taxon>Eukaryota</taxon>
        <taxon>Viridiplantae</taxon>
        <taxon>Streptophyta</taxon>
        <taxon>Embryophyta</taxon>
        <taxon>Tracheophyta</taxon>
        <taxon>Spermatophyta</taxon>
        <taxon>Magnoliopsida</taxon>
        <taxon>eudicotyledons</taxon>
        <taxon>Gunneridae</taxon>
        <taxon>Pentapetalae</taxon>
        <taxon>asterids</taxon>
        <taxon>lamiids</taxon>
        <taxon>Lamiales</taxon>
        <taxon>Orobanchaceae</taxon>
        <taxon>Pedicularideae</taxon>
        <taxon>Castillejinae</taxon>
        <taxon>Castilleja</taxon>
    </lineage>
</organism>
<keyword evidence="5" id="KW-0539">Nucleus</keyword>
<evidence type="ECO:0000313" key="7">
    <source>
        <dbReference type="EMBL" id="KAL3649302.1"/>
    </source>
</evidence>
<evidence type="ECO:0000256" key="4">
    <source>
        <dbReference type="ARBA" id="ARBA00023163"/>
    </source>
</evidence>
<dbReference type="Gene3D" id="2.40.330.10">
    <property type="entry name" value="DNA-binding pseudobarrel domain"/>
    <property type="match status" value="2"/>
</dbReference>
<comment type="caution">
    <text evidence="7">The sequence shown here is derived from an EMBL/GenBank/DDBJ whole genome shotgun (WGS) entry which is preliminary data.</text>
</comment>
<dbReference type="EMBL" id="JAVIJP010000007">
    <property type="protein sequence ID" value="KAL3649302.1"/>
    <property type="molecule type" value="Genomic_DNA"/>
</dbReference>
<feature type="compositionally biased region" description="Basic residues" evidence="6">
    <location>
        <begin position="158"/>
        <end position="176"/>
    </location>
</feature>
<dbReference type="GO" id="GO:0005634">
    <property type="term" value="C:nucleus"/>
    <property type="evidence" value="ECO:0007669"/>
    <property type="project" value="UniProtKB-SubCell"/>
</dbReference>
<evidence type="ECO:0000256" key="6">
    <source>
        <dbReference type="SAM" id="MobiDB-lite"/>
    </source>
</evidence>
<protein>
    <submittedName>
        <fullName evidence="7">Uncharacterized protein</fullName>
    </submittedName>
</protein>
<keyword evidence="2" id="KW-0805">Transcription regulation</keyword>
<keyword evidence="8" id="KW-1185">Reference proteome</keyword>
<evidence type="ECO:0000256" key="1">
    <source>
        <dbReference type="ARBA" id="ARBA00004123"/>
    </source>
</evidence>
<keyword evidence="4" id="KW-0804">Transcription</keyword>
<dbReference type="AlphaFoldDB" id="A0ABD3E4S3"/>
<dbReference type="PANTHER" id="PTHR31140:SF139">
    <property type="entry name" value="B3 DOMAIN-CONTAINING PROTEIN OS02G0455900-RELATED"/>
    <property type="match status" value="1"/>
</dbReference>
<dbReference type="CDD" id="cd10017">
    <property type="entry name" value="B3_DNA"/>
    <property type="match status" value="2"/>
</dbReference>
<evidence type="ECO:0000256" key="3">
    <source>
        <dbReference type="ARBA" id="ARBA00023125"/>
    </source>
</evidence>